<protein>
    <submittedName>
        <fullName evidence="2">Uncharacterized protein</fullName>
    </submittedName>
</protein>
<sequence length="55" mass="6171">MEKKFKAQDKLARRAERKLAQENGTNLSTDALDDSSEDENASEDSAMDVPDEQQI</sequence>
<accession>A0A517NI45</accession>
<name>A0A517NI45_9BACT</name>
<gene>
    <name evidence="2" type="ORF">K227x_52260</name>
</gene>
<dbReference type="KEGG" id="rlc:K227x_52260"/>
<organism evidence="2 3">
    <name type="scientific">Rubripirellula lacrimiformis</name>
    <dbReference type="NCBI Taxonomy" id="1930273"/>
    <lineage>
        <taxon>Bacteria</taxon>
        <taxon>Pseudomonadati</taxon>
        <taxon>Planctomycetota</taxon>
        <taxon>Planctomycetia</taxon>
        <taxon>Pirellulales</taxon>
        <taxon>Pirellulaceae</taxon>
        <taxon>Rubripirellula</taxon>
    </lineage>
</organism>
<reference evidence="2 3" key="1">
    <citation type="submission" date="2019-02" db="EMBL/GenBank/DDBJ databases">
        <title>Deep-cultivation of Planctomycetes and their phenomic and genomic characterization uncovers novel biology.</title>
        <authorList>
            <person name="Wiegand S."/>
            <person name="Jogler M."/>
            <person name="Boedeker C."/>
            <person name="Pinto D."/>
            <person name="Vollmers J."/>
            <person name="Rivas-Marin E."/>
            <person name="Kohn T."/>
            <person name="Peeters S.H."/>
            <person name="Heuer A."/>
            <person name="Rast P."/>
            <person name="Oberbeckmann S."/>
            <person name="Bunk B."/>
            <person name="Jeske O."/>
            <person name="Meyerdierks A."/>
            <person name="Storesund J.E."/>
            <person name="Kallscheuer N."/>
            <person name="Luecker S."/>
            <person name="Lage O.M."/>
            <person name="Pohl T."/>
            <person name="Merkel B.J."/>
            <person name="Hornburger P."/>
            <person name="Mueller R.-W."/>
            <person name="Bruemmer F."/>
            <person name="Labrenz M."/>
            <person name="Spormann A.M."/>
            <person name="Op den Camp H."/>
            <person name="Overmann J."/>
            <person name="Amann R."/>
            <person name="Jetten M.S.M."/>
            <person name="Mascher T."/>
            <person name="Medema M.H."/>
            <person name="Devos D.P."/>
            <person name="Kaster A.-K."/>
            <person name="Ovreas L."/>
            <person name="Rohde M."/>
            <person name="Galperin M.Y."/>
            <person name="Jogler C."/>
        </authorList>
    </citation>
    <scope>NUCLEOTIDE SEQUENCE [LARGE SCALE GENOMIC DNA]</scope>
    <source>
        <strain evidence="2 3">K22_7</strain>
    </source>
</reference>
<feature type="compositionally biased region" description="Basic and acidic residues" evidence="1">
    <location>
        <begin position="1"/>
        <end position="20"/>
    </location>
</feature>
<dbReference type="RefSeq" id="WP_218933487.1">
    <property type="nucleotide sequence ID" value="NZ_CP036525.1"/>
</dbReference>
<dbReference type="EMBL" id="CP036525">
    <property type="protein sequence ID" value="QDT06810.1"/>
    <property type="molecule type" value="Genomic_DNA"/>
</dbReference>
<dbReference type="Proteomes" id="UP000318538">
    <property type="component" value="Chromosome"/>
</dbReference>
<evidence type="ECO:0000313" key="2">
    <source>
        <dbReference type="EMBL" id="QDT06810.1"/>
    </source>
</evidence>
<dbReference type="AlphaFoldDB" id="A0A517NI45"/>
<evidence type="ECO:0000313" key="3">
    <source>
        <dbReference type="Proteomes" id="UP000318538"/>
    </source>
</evidence>
<evidence type="ECO:0000256" key="1">
    <source>
        <dbReference type="SAM" id="MobiDB-lite"/>
    </source>
</evidence>
<feature type="region of interest" description="Disordered" evidence="1">
    <location>
        <begin position="1"/>
        <end position="55"/>
    </location>
</feature>
<feature type="compositionally biased region" description="Acidic residues" evidence="1">
    <location>
        <begin position="31"/>
        <end position="55"/>
    </location>
</feature>
<proteinExistence type="predicted"/>
<keyword evidence="3" id="KW-1185">Reference proteome</keyword>